<dbReference type="KEGG" id="aca:ACP_1669"/>
<accession>C1F7B3</accession>
<dbReference type="InParanoid" id="C1F7B3"/>
<protein>
    <submittedName>
        <fullName evidence="1">Uncharacterized protein</fullName>
    </submittedName>
</protein>
<dbReference type="Proteomes" id="UP000002207">
    <property type="component" value="Chromosome"/>
</dbReference>
<gene>
    <name evidence="1" type="ordered locus">ACP_1669</name>
</gene>
<dbReference type="EMBL" id="CP001472">
    <property type="protein sequence ID" value="ACO33979.1"/>
    <property type="molecule type" value="Genomic_DNA"/>
</dbReference>
<dbReference type="HOGENOM" id="CLU_3380046_0_0_0"/>
<proteinExistence type="predicted"/>
<keyword evidence="2" id="KW-1185">Reference proteome</keyword>
<evidence type="ECO:0000313" key="2">
    <source>
        <dbReference type="Proteomes" id="UP000002207"/>
    </source>
</evidence>
<reference evidence="1 2" key="1">
    <citation type="journal article" date="2009" name="Appl. Environ. Microbiol.">
        <title>Three genomes from the phylum Acidobacteria provide insight into the lifestyles of these microorganisms in soils.</title>
        <authorList>
            <person name="Ward N.L."/>
            <person name="Challacombe J.F."/>
            <person name="Janssen P.H."/>
            <person name="Henrissat B."/>
            <person name="Coutinho P.M."/>
            <person name="Wu M."/>
            <person name="Xie G."/>
            <person name="Haft D.H."/>
            <person name="Sait M."/>
            <person name="Badger J."/>
            <person name="Barabote R.D."/>
            <person name="Bradley B."/>
            <person name="Brettin T.S."/>
            <person name="Brinkac L.M."/>
            <person name="Bruce D."/>
            <person name="Creasy T."/>
            <person name="Daugherty S.C."/>
            <person name="Davidsen T.M."/>
            <person name="DeBoy R.T."/>
            <person name="Detter J.C."/>
            <person name="Dodson R.J."/>
            <person name="Durkin A.S."/>
            <person name="Ganapathy A."/>
            <person name="Gwinn-Giglio M."/>
            <person name="Han C.S."/>
            <person name="Khouri H."/>
            <person name="Kiss H."/>
            <person name="Kothari S.P."/>
            <person name="Madupu R."/>
            <person name="Nelson K.E."/>
            <person name="Nelson W.C."/>
            <person name="Paulsen I."/>
            <person name="Penn K."/>
            <person name="Ren Q."/>
            <person name="Rosovitz M.J."/>
            <person name="Selengut J.D."/>
            <person name="Shrivastava S."/>
            <person name="Sullivan S.A."/>
            <person name="Tapia R."/>
            <person name="Thompson L.S."/>
            <person name="Watkins K.L."/>
            <person name="Yang Q."/>
            <person name="Yu C."/>
            <person name="Zafar N."/>
            <person name="Zhou L."/>
            <person name="Kuske C.R."/>
        </authorList>
    </citation>
    <scope>NUCLEOTIDE SEQUENCE [LARGE SCALE GENOMIC DNA]</scope>
    <source>
        <strain evidence="2">ATCC 51196 / DSM 11244 / BCRC 80197 / JCM 7670 / NBRC 15755 / NCIMB 13165 / 161</strain>
    </source>
</reference>
<sequence>MEISNADMQPKAWFLLPEYTHKLNGRLTANGQG</sequence>
<dbReference type="AlphaFoldDB" id="C1F7B3"/>
<name>C1F7B3_ACIC5</name>
<organism evidence="1 2">
    <name type="scientific">Acidobacterium capsulatum (strain ATCC 51196 / DSM 11244 / BCRC 80197 / JCM 7670 / NBRC 15755 / NCIMB 13165 / 161)</name>
    <dbReference type="NCBI Taxonomy" id="240015"/>
    <lineage>
        <taxon>Bacteria</taxon>
        <taxon>Pseudomonadati</taxon>
        <taxon>Acidobacteriota</taxon>
        <taxon>Terriglobia</taxon>
        <taxon>Terriglobales</taxon>
        <taxon>Acidobacteriaceae</taxon>
        <taxon>Acidobacterium</taxon>
    </lineage>
</organism>
<evidence type="ECO:0000313" key="1">
    <source>
        <dbReference type="EMBL" id="ACO33979.1"/>
    </source>
</evidence>